<dbReference type="Pfam" id="PF02545">
    <property type="entry name" value="Maf"/>
    <property type="match status" value="1"/>
</dbReference>
<dbReference type="NCBIfam" id="TIGR00172">
    <property type="entry name" value="maf"/>
    <property type="match status" value="1"/>
</dbReference>
<evidence type="ECO:0000256" key="4">
    <source>
        <dbReference type="HAMAP-Rule" id="MF_00528"/>
    </source>
</evidence>
<comment type="cofactor">
    <cofactor evidence="1 4">
        <name>a divalent metal cation</name>
        <dbReference type="ChEBI" id="CHEBI:60240"/>
    </cofactor>
</comment>
<dbReference type="GO" id="GO:0009117">
    <property type="term" value="P:nucleotide metabolic process"/>
    <property type="evidence" value="ECO:0007669"/>
    <property type="project" value="UniProtKB-KW"/>
</dbReference>
<dbReference type="EC" id="3.6.1.-" evidence="4"/>
<evidence type="ECO:0000256" key="3">
    <source>
        <dbReference type="ARBA" id="ARBA00023080"/>
    </source>
</evidence>
<keyword evidence="3 4" id="KW-0546">Nucleotide metabolism</keyword>
<dbReference type="InterPro" id="IPR029001">
    <property type="entry name" value="ITPase-like_fam"/>
</dbReference>
<keyword evidence="2 4" id="KW-0378">Hydrolase</keyword>
<proteinExistence type="inferred from homology"/>
<feature type="site" description="Important for substrate specificity" evidence="4">
    <location>
        <position position="163"/>
    </location>
</feature>
<comment type="function">
    <text evidence="4">Nucleoside triphosphate pyrophosphatase that hydrolyzes 7-methyl-GTP (m(7)GTP). May have a dual role in cell division arrest and in preventing the incorporation of modified nucleotides into cellular nucleic acids.</text>
</comment>
<evidence type="ECO:0000256" key="2">
    <source>
        <dbReference type="ARBA" id="ARBA00022801"/>
    </source>
</evidence>
<dbReference type="PIRSF" id="PIRSF006305">
    <property type="entry name" value="Maf"/>
    <property type="match status" value="1"/>
</dbReference>
<dbReference type="PANTHER" id="PTHR43213:SF5">
    <property type="entry name" value="BIFUNCTIONAL DTTP_UTP PYROPHOSPHATASE_METHYLTRANSFERASE PROTEIN-RELATED"/>
    <property type="match status" value="1"/>
</dbReference>
<dbReference type="HAMAP" id="MF_00528">
    <property type="entry name" value="Maf"/>
    <property type="match status" value="1"/>
</dbReference>
<feature type="site" description="Important for substrate specificity" evidence="4">
    <location>
        <position position="14"/>
    </location>
</feature>
<evidence type="ECO:0000256" key="1">
    <source>
        <dbReference type="ARBA" id="ARBA00001968"/>
    </source>
</evidence>
<dbReference type="GO" id="GO:0047429">
    <property type="term" value="F:nucleoside triphosphate diphosphatase activity"/>
    <property type="evidence" value="ECO:0007669"/>
    <property type="project" value="InterPro"/>
</dbReference>
<protein>
    <recommendedName>
        <fullName evidence="4">7-methyl-GTP pyrophosphatase</fullName>
        <shortName evidence="4">m(7)GTP pyrophosphatase</shortName>
        <ecNumber evidence="4">3.6.1.-</ecNumber>
    </recommendedName>
</protein>
<organism evidence="5 6">
    <name type="scientific">Oricola thermophila</name>
    <dbReference type="NCBI Taxonomy" id="2742145"/>
    <lineage>
        <taxon>Bacteria</taxon>
        <taxon>Pseudomonadati</taxon>
        <taxon>Pseudomonadota</taxon>
        <taxon>Alphaproteobacteria</taxon>
        <taxon>Hyphomicrobiales</taxon>
        <taxon>Ahrensiaceae</taxon>
        <taxon>Oricola</taxon>
    </lineage>
</organism>
<comment type="caution">
    <text evidence="4">Lacks conserved residue(s) required for the propagation of feature annotation.</text>
</comment>
<accession>A0A6N1VG01</accession>
<keyword evidence="4" id="KW-0963">Cytoplasm</keyword>
<comment type="catalytic activity">
    <reaction evidence="4">
        <text>N(7)-methyl-GTP + H2O = N(7)-methyl-GMP + diphosphate + H(+)</text>
        <dbReference type="Rhea" id="RHEA:58744"/>
        <dbReference type="ChEBI" id="CHEBI:15377"/>
        <dbReference type="ChEBI" id="CHEBI:15378"/>
        <dbReference type="ChEBI" id="CHEBI:33019"/>
        <dbReference type="ChEBI" id="CHEBI:58285"/>
        <dbReference type="ChEBI" id="CHEBI:87133"/>
    </reaction>
</comment>
<sequence>MKTMSLVLASTSPFRAAILENAGIDFRAEGARIDERSVEAPLLEADATAEDVAAVLAEAKAADVSQRNPGALVLGGDQTLSLEGKLFHKPADMEDARYHLLTLSGKTHQLWSALSLVRDGETIWRHVSVANMQVRRLSPEFIGRYLARIGDAALASVGSYQYEGLGIQLFERVDGDYYTIVGLPILPLLAKLRELGEIDG</sequence>
<dbReference type="SUPFAM" id="SSF52972">
    <property type="entry name" value="ITPase-like"/>
    <property type="match status" value="1"/>
</dbReference>
<dbReference type="AlphaFoldDB" id="A0A6N1VG01"/>
<comment type="similarity">
    <text evidence="4">Belongs to the Maf family. YceF subfamily.</text>
</comment>
<evidence type="ECO:0000313" key="6">
    <source>
        <dbReference type="Proteomes" id="UP000509367"/>
    </source>
</evidence>
<dbReference type="RefSeq" id="WP_175277722.1">
    <property type="nucleotide sequence ID" value="NZ_CP054836.1"/>
</dbReference>
<dbReference type="Gene3D" id="3.90.950.10">
    <property type="match status" value="1"/>
</dbReference>
<dbReference type="CDD" id="cd00555">
    <property type="entry name" value="Maf"/>
    <property type="match status" value="1"/>
</dbReference>
<comment type="subcellular location">
    <subcellularLocation>
        <location evidence="4">Cytoplasm</location>
    </subcellularLocation>
</comment>
<gene>
    <name evidence="5" type="ORF">HTY61_15920</name>
</gene>
<keyword evidence="6" id="KW-1185">Reference proteome</keyword>
<dbReference type="Proteomes" id="UP000509367">
    <property type="component" value="Chromosome"/>
</dbReference>
<evidence type="ECO:0000313" key="5">
    <source>
        <dbReference type="EMBL" id="QKV19831.1"/>
    </source>
</evidence>
<dbReference type="PANTHER" id="PTHR43213">
    <property type="entry name" value="BIFUNCTIONAL DTTP/UTP PYROPHOSPHATASE/METHYLTRANSFERASE PROTEIN-RELATED"/>
    <property type="match status" value="1"/>
</dbReference>
<dbReference type="GO" id="GO:0005737">
    <property type="term" value="C:cytoplasm"/>
    <property type="evidence" value="ECO:0007669"/>
    <property type="project" value="UniProtKB-SubCell"/>
</dbReference>
<name>A0A6N1VG01_9HYPH</name>
<feature type="active site" description="Proton acceptor" evidence="4">
    <location>
        <position position="77"/>
    </location>
</feature>
<dbReference type="NCBIfam" id="NF002690">
    <property type="entry name" value="PRK02478.1"/>
    <property type="match status" value="1"/>
</dbReference>
<dbReference type="EMBL" id="CP054836">
    <property type="protein sequence ID" value="QKV19831.1"/>
    <property type="molecule type" value="Genomic_DNA"/>
</dbReference>
<feature type="site" description="Important for substrate specificity" evidence="4">
    <location>
        <position position="78"/>
    </location>
</feature>
<dbReference type="KEGG" id="orm:HTY61_15920"/>
<dbReference type="InterPro" id="IPR003697">
    <property type="entry name" value="Maf-like"/>
</dbReference>
<reference evidence="5 6" key="1">
    <citation type="submission" date="2020-06" db="EMBL/GenBank/DDBJ databases">
        <title>Oricola thermophila sp. nov. isolated from a tidal sediments.</title>
        <authorList>
            <person name="Kwon K.K."/>
            <person name="Yang S.-H."/>
            <person name="Park M.-J."/>
        </authorList>
    </citation>
    <scope>NUCLEOTIDE SEQUENCE [LARGE SCALE GENOMIC DNA]</scope>
    <source>
        <strain evidence="5 6">MEBiC13590</strain>
    </source>
</reference>